<protein>
    <submittedName>
        <fullName evidence="2">Uncharacterized protein</fullName>
    </submittedName>
</protein>
<name>A0A918VQU7_9GAMM</name>
<dbReference type="Proteomes" id="UP000614811">
    <property type="component" value="Unassembled WGS sequence"/>
</dbReference>
<organism evidence="2 3">
    <name type="scientific">Arenicella chitinivorans</name>
    <dbReference type="NCBI Taxonomy" id="1329800"/>
    <lineage>
        <taxon>Bacteria</taxon>
        <taxon>Pseudomonadati</taxon>
        <taxon>Pseudomonadota</taxon>
        <taxon>Gammaproteobacteria</taxon>
        <taxon>Arenicellales</taxon>
        <taxon>Arenicellaceae</taxon>
        <taxon>Arenicella</taxon>
    </lineage>
</organism>
<gene>
    <name evidence="2" type="ORF">GCM10008090_32780</name>
</gene>
<dbReference type="AlphaFoldDB" id="A0A918VQU7"/>
<keyword evidence="3" id="KW-1185">Reference proteome</keyword>
<keyword evidence="1" id="KW-0472">Membrane</keyword>
<accession>A0A918VQU7</accession>
<proteinExistence type="predicted"/>
<comment type="caution">
    <text evidence="2">The sequence shown here is derived from an EMBL/GenBank/DDBJ whole genome shotgun (WGS) entry which is preliminary data.</text>
</comment>
<dbReference type="EMBL" id="BMXA01000008">
    <property type="protein sequence ID" value="GHA20255.1"/>
    <property type="molecule type" value="Genomic_DNA"/>
</dbReference>
<feature type="transmembrane region" description="Helical" evidence="1">
    <location>
        <begin position="92"/>
        <end position="115"/>
    </location>
</feature>
<keyword evidence="1" id="KW-0812">Transmembrane</keyword>
<keyword evidence="1" id="KW-1133">Transmembrane helix</keyword>
<evidence type="ECO:0000313" key="3">
    <source>
        <dbReference type="Proteomes" id="UP000614811"/>
    </source>
</evidence>
<reference evidence="2" key="2">
    <citation type="submission" date="2020-09" db="EMBL/GenBank/DDBJ databases">
        <authorList>
            <person name="Sun Q."/>
            <person name="Kim S."/>
        </authorList>
    </citation>
    <scope>NUCLEOTIDE SEQUENCE</scope>
    <source>
        <strain evidence="2">KCTC 12711</strain>
    </source>
</reference>
<reference evidence="2" key="1">
    <citation type="journal article" date="2014" name="Int. J. Syst. Evol. Microbiol.">
        <title>Complete genome sequence of Corynebacterium casei LMG S-19264T (=DSM 44701T), isolated from a smear-ripened cheese.</title>
        <authorList>
            <consortium name="US DOE Joint Genome Institute (JGI-PGF)"/>
            <person name="Walter F."/>
            <person name="Albersmeier A."/>
            <person name="Kalinowski J."/>
            <person name="Ruckert C."/>
        </authorList>
    </citation>
    <scope>NUCLEOTIDE SEQUENCE</scope>
    <source>
        <strain evidence="2">KCTC 12711</strain>
    </source>
</reference>
<sequence>MYLIKSFVDLNQAEQAQRALSAVRIVSFVRRNGQPLFIGLGDTTVHLYTPLASQVHDAAAYLENHRHSVTSGLNQNEFEQLNRRLQRATFGALNKAIGFGVALVIALIVLVLLIGSSMTAS</sequence>
<evidence type="ECO:0000313" key="2">
    <source>
        <dbReference type="EMBL" id="GHA20255.1"/>
    </source>
</evidence>
<evidence type="ECO:0000256" key="1">
    <source>
        <dbReference type="SAM" id="Phobius"/>
    </source>
</evidence>